<name>A0A484KQF0_9ASTE</name>
<proteinExistence type="predicted"/>
<reference evidence="2 3" key="1">
    <citation type="submission" date="2018-04" db="EMBL/GenBank/DDBJ databases">
        <authorList>
            <person name="Vogel A."/>
        </authorList>
    </citation>
    <scope>NUCLEOTIDE SEQUENCE [LARGE SCALE GENOMIC DNA]</scope>
</reference>
<protein>
    <submittedName>
        <fullName evidence="2">Uncharacterized protein</fullName>
    </submittedName>
</protein>
<gene>
    <name evidence="2" type="ORF">CCAM_LOCUS6092</name>
</gene>
<evidence type="ECO:0000256" key="1">
    <source>
        <dbReference type="SAM" id="MobiDB-lite"/>
    </source>
</evidence>
<evidence type="ECO:0000313" key="2">
    <source>
        <dbReference type="EMBL" id="VFQ64316.1"/>
    </source>
</evidence>
<accession>A0A484KQF0</accession>
<keyword evidence="3" id="KW-1185">Reference proteome</keyword>
<dbReference type="EMBL" id="OOIL02000403">
    <property type="protein sequence ID" value="VFQ64316.1"/>
    <property type="molecule type" value="Genomic_DNA"/>
</dbReference>
<dbReference type="OrthoDB" id="2272416at2759"/>
<dbReference type="AlphaFoldDB" id="A0A484KQF0"/>
<evidence type="ECO:0000313" key="3">
    <source>
        <dbReference type="Proteomes" id="UP000595140"/>
    </source>
</evidence>
<sequence length="161" mass="18549">MLEAIQHMAPPQYTVEKLKRNGGGEFLADEIKNPEEYVPDRYRELKCKQFTELKQNGRPLIECRQEYDHLEEYAIDLVNNTVRRCEKFVEGLDHDLGLAMVIVDYTTFNAVYAKVERAEERIAAKRVLDKKVASGTSYESISPPTSSEEGNFSRNIDFPQN</sequence>
<feature type="region of interest" description="Disordered" evidence="1">
    <location>
        <begin position="134"/>
        <end position="161"/>
    </location>
</feature>
<organism evidence="2 3">
    <name type="scientific">Cuscuta campestris</name>
    <dbReference type="NCBI Taxonomy" id="132261"/>
    <lineage>
        <taxon>Eukaryota</taxon>
        <taxon>Viridiplantae</taxon>
        <taxon>Streptophyta</taxon>
        <taxon>Embryophyta</taxon>
        <taxon>Tracheophyta</taxon>
        <taxon>Spermatophyta</taxon>
        <taxon>Magnoliopsida</taxon>
        <taxon>eudicotyledons</taxon>
        <taxon>Gunneridae</taxon>
        <taxon>Pentapetalae</taxon>
        <taxon>asterids</taxon>
        <taxon>lamiids</taxon>
        <taxon>Solanales</taxon>
        <taxon>Convolvulaceae</taxon>
        <taxon>Cuscuteae</taxon>
        <taxon>Cuscuta</taxon>
        <taxon>Cuscuta subgen. Grammica</taxon>
        <taxon>Cuscuta sect. Cleistogrammica</taxon>
    </lineage>
</organism>
<dbReference type="Proteomes" id="UP000595140">
    <property type="component" value="Unassembled WGS sequence"/>
</dbReference>